<gene>
    <name evidence="1" type="ORF">NCTC11009_01275</name>
</gene>
<accession>A0A2X1ULP4</accession>
<reference evidence="1 2" key="1">
    <citation type="submission" date="2018-06" db="EMBL/GenBank/DDBJ databases">
        <authorList>
            <consortium name="Pathogen Informatics"/>
            <person name="Doyle S."/>
        </authorList>
    </citation>
    <scope>NUCLEOTIDE SEQUENCE [LARGE SCALE GENOMIC DNA]</scope>
    <source>
        <strain evidence="1 2">NCTC11009</strain>
    </source>
</reference>
<protein>
    <submittedName>
        <fullName evidence="1">Uncharacterized protein</fullName>
    </submittedName>
</protein>
<organism evidence="1 2">
    <name type="scientific">Oligella urethralis</name>
    <dbReference type="NCBI Taxonomy" id="90245"/>
    <lineage>
        <taxon>Bacteria</taxon>
        <taxon>Pseudomonadati</taxon>
        <taxon>Pseudomonadota</taxon>
        <taxon>Betaproteobacteria</taxon>
        <taxon>Burkholderiales</taxon>
        <taxon>Alcaligenaceae</taxon>
        <taxon>Oligella</taxon>
    </lineage>
</organism>
<dbReference type="EMBL" id="UATH01000001">
    <property type="protein sequence ID" value="SPY08058.1"/>
    <property type="molecule type" value="Genomic_DNA"/>
</dbReference>
<sequence length="144" mass="16935">MDKFDFELEANKKSRTYTWRELINSQLDGKTVQAECDDGSWVDLYSVLGILTENLDEAVNGYRVKEDFYPKYSCNGVELDICEYNPKSRLYYVPDLTTPELYTVHFWGLDEDIDNHYLKNGLLYTCRRKAVKHAKAMLKRVEIE</sequence>
<proteinExistence type="predicted"/>
<dbReference type="AlphaFoldDB" id="A0A2X1ULP4"/>
<dbReference type="Proteomes" id="UP000250242">
    <property type="component" value="Unassembled WGS sequence"/>
</dbReference>
<evidence type="ECO:0000313" key="1">
    <source>
        <dbReference type="EMBL" id="SPY08058.1"/>
    </source>
</evidence>
<dbReference type="RefSeq" id="WP_146741192.1">
    <property type="nucleotide sequence ID" value="NZ_UATH01000001.1"/>
</dbReference>
<name>A0A2X1ULP4_9BURK</name>
<evidence type="ECO:0000313" key="2">
    <source>
        <dbReference type="Proteomes" id="UP000250242"/>
    </source>
</evidence>